<protein>
    <submittedName>
        <fullName evidence="2">Uncharacterized protein</fullName>
    </submittedName>
</protein>
<name>A0A6P1YGE9_9FIRM</name>
<dbReference type="RefSeq" id="WP_163235136.1">
    <property type="nucleotide sequence ID" value="NZ_CP048617.1"/>
</dbReference>
<keyword evidence="1" id="KW-0472">Membrane</keyword>
<accession>A0A6P1YGE9</accession>
<dbReference type="AlphaFoldDB" id="A0A6P1YGE9"/>
<feature type="transmembrane region" description="Helical" evidence="1">
    <location>
        <begin position="34"/>
        <end position="50"/>
    </location>
</feature>
<keyword evidence="1" id="KW-0812">Transmembrane</keyword>
<reference evidence="2 3" key="1">
    <citation type="submission" date="2020-02" db="EMBL/GenBank/DDBJ databases">
        <title>Thermophilic hydrogen producing bacteria, Caloranaerobacter azorensis.</title>
        <authorList>
            <person name="Baek K."/>
        </authorList>
    </citation>
    <scope>NUCLEOTIDE SEQUENCE [LARGE SCALE GENOMIC DNA]</scope>
    <source>
        <strain evidence="2 3">T3-1</strain>
    </source>
</reference>
<dbReference type="Proteomes" id="UP000464452">
    <property type="component" value="Chromosome"/>
</dbReference>
<keyword evidence="1" id="KW-1133">Transmembrane helix</keyword>
<evidence type="ECO:0000256" key="1">
    <source>
        <dbReference type="SAM" id="Phobius"/>
    </source>
</evidence>
<sequence length="56" mass="6692">MKKETWLKVRDTIILLLIALPFLILFIVKEIPLYNFSQVTTTILLGYYVFKKMNEK</sequence>
<gene>
    <name evidence="2" type="ORF">G3A45_08230</name>
</gene>
<evidence type="ECO:0000313" key="2">
    <source>
        <dbReference type="EMBL" id="QIB27275.1"/>
    </source>
</evidence>
<evidence type="ECO:0000313" key="3">
    <source>
        <dbReference type="Proteomes" id="UP000464452"/>
    </source>
</evidence>
<dbReference type="KEGG" id="cazo:G3A45_08230"/>
<organism evidence="2 3">
    <name type="scientific">Caloranaerobacter azorensis</name>
    <dbReference type="NCBI Taxonomy" id="116090"/>
    <lineage>
        <taxon>Bacteria</taxon>
        <taxon>Bacillati</taxon>
        <taxon>Bacillota</taxon>
        <taxon>Tissierellia</taxon>
        <taxon>Tissierellales</taxon>
        <taxon>Thermohalobacteraceae</taxon>
        <taxon>Caloranaerobacter</taxon>
    </lineage>
</organism>
<feature type="transmembrane region" description="Helical" evidence="1">
    <location>
        <begin position="12"/>
        <end position="28"/>
    </location>
</feature>
<dbReference type="EMBL" id="CP048617">
    <property type="protein sequence ID" value="QIB27275.1"/>
    <property type="molecule type" value="Genomic_DNA"/>
</dbReference>
<proteinExistence type="predicted"/>